<dbReference type="GO" id="GO:0007040">
    <property type="term" value="P:lysosome organization"/>
    <property type="evidence" value="ECO:0007669"/>
    <property type="project" value="UniProtKB-ARBA"/>
</dbReference>
<evidence type="ECO:0000259" key="15">
    <source>
        <dbReference type="Pfam" id="PF17189"/>
    </source>
</evidence>
<dbReference type="GO" id="GO:0006680">
    <property type="term" value="P:glucosylceramide catabolic process"/>
    <property type="evidence" value="ECO:0000318"/>
    <property type="project" value="GO_Central"/>
</dbReference>
<dbReference type="InterPro" id="IPR033452">
    <property type="entry name" value="GH30_C"/>
</dbReference>
<dbReference type="HOGENOM" id="CLU_014379_1_2_1"/>
<dbReference type="eggNOG" id="KOG2566">
    <property type="taxonomic scope" value="Eukaryota"/>
</dbReference>
<dbReference type="InterPro" id="IPR033453">
    <property type="entry name" value="Glyco_hydro_30_TIM-barrel"/>
</dbReference>
<evidence type="ECO:0000256" key="8">
    <source>
        <dbReference type="ARBA" id="ARBA00022919"/>
    </source>
</evidence>
<evidence type="ECO:0000256" key="5">
    <source>
        <dbReference type="ARBA" id="ARBA00012658"/>
    </source>
</evidence>
<feature type="domain" description="Glycosyl hydrolase family 30 beta sandwich" evidence="15">
    <location>
        <begin position="440"/>
        <end position="505"/>
    </location>
</feature>
<evidence type="ECO:0000256" key="13">
    <source>
        <dbReference type="SAM" id="SignalP"/>
    </source>
</evidence>
<keyword evidence="8 12" id="KW-0746">Sphingolipid metabolism</keyword>
<dbReference type="Pfam" id="PF17189">
    <property type="entry name" value="Glyco_hydro_30C"/>
    <property type="match status" value="1"/>
</dbReference>
<dbReference type="GO" id="GO:0004348">
    <property type="term" value="F:glucosylceramidase activity"/>
    <property type="evidence" value="ECO:0000318"/>
    <property type="project" value="GO_Central"/>
</dbReference>
<dbReference type="FunFam" id="3.20.20.80:FF:000030">
    <property type="entry name" value="Lysosomal acid glucosylceramidase"/>
    <property type="match status" value="1"/>
</dbReference>
<feature type="domain" description="Glycosyl hydrolase family 30 TIM-barrel" evidence="14">
    <location>
        <begin position="93"/>
        <end position="437"/>
    </location>
</feature>
<keyword evidence="17" id="KW-1185">Reference proteome</keyword>
<dbReference type="GO" id="GO:0030163">
    <property type="term" value="P:protein catabolic process"/>
    <property type="evidence" value="ECO:0007669"/>
    <property type="project" value="UniProtKB-ARBA"/>
</dbReference>
<evidence type="ECO:0000256" key="6">
    <source>
        <dbReference type="ARBA" id="ARBA00022729"/>
    </source>
</evidence>
<dbReference type="GO" id="GO:0005774">
    <property type="term" value="C:vacuolar membrane"/>
    <property type="evidence" value="ECO:0007669"/>
    <property type="project" value="UniProtKB-ARBA"/>
</dbReference>
<feature type="chain" id="PRO_5007310762" description="Glucosylceramidase" evidence="13">
    <location>
        <begin position="17"/>
        <end position="508"/>
    </location>
</feature>
<evidence type="ECO:0000256" key="4">
    <source>
        <dbReference type="ARBA" id="ARBA00005382"/>
    </source>
</evidence>
<dbReference type="EMBL" id="KQ971354">
    <property type="protein sequence ID" value="EFA05962.2"/>
    <property type="molecule type" value="Genomic_DNA"/>
</dbReference>
<dbReference type="GO" id="GO:0010605">
    <property type="term" value="P:negative regulation of macromolecule metabolic process"/>
    <property type="evidence" value="ECO:0007669"/>
    <property type="project" value="UniProtKB-ARBA"/>
</dbReference>
<evidence type="ECO:0000256" key="1">
    <source>
        <dbReference type="ARBA" id="ARBA00001013"/>
    </source>
</evidence>
<evidence type="ECO:0000256" key="2">
    <source>
        <dbReference type="ARBA" id="ARBA00004760"/>
    </source>
</evidence>
<evidence type="ECO:0000256" key="7">
    <source>
        <dbReference type="ARBA" id="ARBA00022801"/>
    </source>
</evidence>
<evidence type="ECO:0000313" key="17">
    <source>
        <dbReference type="Proteomes" id="UP000007266"/>
    </source>
</evidence>
<feature type="signal peptide" evidence="13">
    <location>
        <begin position="1"/>
        <end position="16"/>
    </location>
</feature>
<keyword evidence="6 13" id="KW-0732">Signal</keyword>
<evidence type="ECO:0000256" key="3">
    <source>
        <dbReference type="ARBA" id="ARBA00004991"/>
    </source>
</evidence>
<keyword evidence="7 12" id="KW-0378">Hydrolase</keyword>
<comment type="similarity">
    <text evidence="4 12">Belongs to the glycosyl hydrolase 30 family.</text>
</comment>
<accession>D6WRR5</accession>
<dbReference type="Pfam" id="PF02055">
    <property type="entry name" value="Glyco_hydro_30"/>
    <property type="match status" value="1"/>
</dbReference>
<dbReference type="Gene3D" id="3.20.20.80">
    <property type="entry name" value="Glycosidases"/>
    <property type="match status" value="1"/>
</dbReference>
<organism evidence="16 17">
    <name type="scientific">Tribolium castaneum</name>
    <name type="common">Red flour beetle</name>
    <dbReference type="NCBI Taxonomy" id="7070"/>
    <lineage>
        <taxon>Eukaryota</taxon>
        <taxon>Metazoa</taxon>
        <taxon>Ecdysozoa</taxon>
        <taxon>Arthropoda</taxon>
        <taxon>Hexapoda</taxon>
        <taxon>Insecta</taxon>
        <taxon>Pterygota</taxon>
        <taxon>Neoptera</taxon>
        <taxon>Endopterygota</taxon>
        <taxon>Coleoptera</taxon>
        <taxon>Polyphaga</taxon>
        <taxon>Cucujiformia</taxon>
        <taxon>Tenebrionidae</taxon>
        <taxon>Tenebrionidae incertae sedis</taxon>
        <taxon>Tribolium</taxon>
    </lineage>
</organism>
<proteinExistence type="inferred from homology"/>
<comment type="pathway">
    <text evidence="2">Lipid metabolism; sphingolipid metabolism.</text>
</comment>
<protein>
    <recommendedName>
        <fullName evidence="5 12">Glucosylceramidase</fullName>
        <ecNumber evidence="5 12">3.2.1.45</ecNumber>
    </recommendedName>
</protein>
<dbReference type="InterPro" id="IPR001139">
    <property type="entry name" value="Glyco_hydro_30"/>
</dbReference>
<dbReference type="Proteomes" id="UP000007266">
    <property type="component" value="Linkage group 7"/>
</dbReference>
<comment type="pathway">
    <text evidence="3">Sphingolipid metabolism.</text>
</comment>
<dbReference type="KEGG" id="tca:664562"/>
<reference evidence="16 17" key="1">
    <citation type="journal article" date="2008" name="Nature">
        <title>The genome of the model beetle and pest Tribolium castaneum.</title>
        <authorList>
            <consortium name="Tribolium Genome Sequencing Consortium"/>
            <person name="Richards S."/>
            <person name="Gibbs R.A."/>
            <person name="Weinstock G.M."/>
            <person name="Brown S.J."/>
            <person name="Denell R."/>
            <person name="Beeman R.W."/>
            <person name="Gibbs R."/>
            <person name="Beeman R.W."/>
            <person name="Brown S.J."/>
            <person name="Bucher G."/>
            <person name="Friedrich M."/>
            <person name="Grimmelikhuijzen C.J."/>
            <person name="Klingler M."/>
            <person name="Lorenzen M."/>
            <person name="Richards S."/>
            <person name="Roth S."/>
            <person name="Schroder R."/>
            <person name="Tautz D."/>
            <person name="Zdobnov E.M."/>
            <person name="Muzny D."/>
            <person name="Gibbs R.A."/>
            <person name="Weinstock G.M."/>
            <person name="Attaway T."/>
            <person name="Bell S."/>
            <person name="Buhay C.J."/>
            <person name="Chandrabose M.N."/>
            <person name="Chavez D."/>
            <person name="Clerk-Blankenburg K.P."/>
            <person name="Cree A."/>
            <person name="Dao M."/>
            <person name="Davis C."/>
            <person name="Chacko J."/>
            <person name="Dinh H."/>
            <person name="Dugan-Rocha S."/>
            <person name="Fowler G."/>
            <person name="Garner T.T."/>
            <person name="Garnes J."/>
            <person name="Gnirke A."/>
            <person name="Hawes A."/>
            <person name="Hernandez J."/>
            <person name="Hines S."/>
            <person name="Holder M."/>
            <person name="Hume J."/>
            <person name="Jhangiani S.N."/>
            <person name="Joshi V."/>
            <person name="Khan Z.M."/>
            <person name="Jackson L."/>
            <person name="Kovar C."/>
            <person name="Kowis A."/>
            <person name="Lee S."/>
            <person name="Lewis L.R."/>
            <person name="Margolis J."/>
            <person name="Morgan M."/>
            <person name="Nazareth L.V."/>
            <person name="Nguyen N."/>
            <person name="Okwuonu G."/>
            <person name="Parker D."/>
            <person name="Richards S."/>
            <person name="Ruiz S.J."/>
            <person name="Santibanez J."/>
            <person name="Savard J."/>
            <person name="Scherer S.E."/>
            <person name="Schneider B."/>
            <person name="Sodergren E."/>
            <person name="Tautz D."/>
            <person name="Vattahil S."/>
            <person name="Villasana D."/>
            <person name="White C.S."/>
            <person name="Wright R."/>
            <person name="Park Y."/>
            <person name="Beeman R.W."/>
            <person name="Lord J."/>
            <person name="Oppert B."/>
            <person name="Lorenzen M."/>
            <person name="Brown S."/>
            <person name="Wang L."/>
            <person name="Savard J."/>
            <person name="Tautz D."/>
            <person name="Richards S."/>
            <person name="Weinstock G."/>
            <person name="Gibbs R.A."/>
            <person name="Liu Y."/>
            <person name="Worley K."/>
            <person name="Weinstock G."/>
            <person name="Elsik C.G."/>
            <person name="Reese J.T."/>
            <person name="Elhaik E."/>
            <person name="Landan G."/>
            <person name="Graur D."/>
            <person name="Arensburger P."/>
            <person name="Atkinson P."/>
            <person name="Beeman R.W."/>
            <person name="Beidler J."/>
            <person name="Brown S.J."/>
            <person name="Demuth J.P."/>
            <person name="Drury D.W."/>
            <person name="Du Y.Z."/>
            <person name="Fujiwara H."/>
            <person name="Lorenzen M."/>
            <person name="Maselli V."/>
            <person name="Osanai M."/>
            <person name="Park Y."/>
            <person name="Robertson H.M."/>
            <person name="Tu Z."/>
            <person name="Wang J.J."/>
            <person name="Wang S."/>
            <person name="Richards S."/>
            <person name="Song H."/>
            <person name="Zhang L."/>
            <person name="Sodergren E."/>
            <person name="Werner D."/>
            <person name="Stanke M."/>
            <person name="Morgenstern B."/>
            <person name="Solovyev V."/>
            <person name="Kosarev P."/>
            <person name="Brown G."/>
            <person name="Chen H.C."/>
            <person name="Ermolaeva O."/>
            <person name="Hlavina W."/>
            <person name="Kapustin Y."/>
            <person name="Kiryutin B."/>
            <person name="Kitts P."/>
            <person name="Maglott D."/>
            <person name="Pruitt K."/>
            <person name="Sapojnikov V."/>
            <person name="Souvorov A."/>
            <person name="Mackey A.J."/>
            <person name="Waterhouse R.M."/>
            <person name="Wyder S."/>
            <person name="Zdobnov E.M."/>
            <person name="Zdobnov E.M."/>
            <person name="Wyder S."/>
            <person name="Kriventseva E.V."/>
            <person name="Kadowaki T."/>
            <person name="Bork P."/>
            <person name="Aranda M."/>
            <person name="Bao R."/>
            <person name="Beermann A."/>
            <person name="Berns N."/>
            <person name="Bolognesi R."/>
            <person name="Bonneton F."/>
            <person name="Bopp D."/>
            <person name="Brown S.J."/>
            <person name="Bucher G."/>
            <person name="Butts T."/>
            <person name="Chaumot A."/>
            <person name="Denell R.E."/>
            <person name="Ferrier D.E."/>
            <person name="Friedrich M."/>
            <person name="Gordon C.M."/>
            <person name="Jindra M."/>
            <person name="Klingler M."/>
            <person name="Lan Q."/>
            <person name="Lattorff H.M."/>
            <person name="Laudet V."/>
            <person name="von Levetsow C."/>
            <person name="Liu Z."/>
            <person name="Lutz R."/>
            <person name="Lynch J.A."/>
            <person name="da Fonseca R.N."/>
            <person name="Posnien N."/>
            <person name="Reuter R."/>
            <person name="Roth S."/>
            <person name="Savard J."/>
            <person name="Schinko J.B."/>
            <person name="Schmitt C."/>
            <person name="Schoppmeier M."/>
            <person name="Schroder R."/>
            <person name="Shippy T.D."/>
            <person name="Simonnet F."/>
            <person name="Marques-Souza H."/>
            <person name="Tautz D."/>
            <person name="Tomoyasu Y."/>
            <person name="Trauner J."/>
            <person name="Van der Zee M."/>
            <person name="Vervoort M."/>
            <person name="Wittkopp N."/>
            <person name="Wimmer E.A."/>
            <person name="Yang X."/>
            <person name="Jones A.K."/>
            <person name="Sattelle D.B."/>
            <person name="Ebert P.R."/>
            <person name="Nelson D."/>
            <person name="Scott J.G."/>
            <person name="Beeman R.W."/>
            <person name="Muthukrishnan S."/>
            <person name="Kramer K.J."/>
            <person name="Arakane Y."/>
            <person name="Beeman R.W."/>
            <person name="Zhu Q."/>
            <person name="Hogenkamp D."/>
            <person name="Dixit R."/>
            <person name="Oppert B."/>
            <person name="Jiang H."/>
            <person name="Zou Z."/>
            <person name="Marshall J."/>
            <person name="Elpidina E."/>
            <person name="Vinokurov K."/>
            <person name="Oppert C."/>
            <person name="Zou Z."/>
            <person name="Evans J."/>
            <person name="Lu Z."/>
            <person name="Zhao P."/>
            <person name="Sumathipala N."/>
            <person name="Altincicek B."/>
            <person name="Vilcinskas A."/>
            <person name="Williams M."/>
            <person name="Hultmark D."/>
            <person name="Hetru C."/>
            <person name="Jiang H."/>
            <person name="Grimmelikhuijzen C.J."/>
            <person name="Hauser F."/>
            <person name="Cazzamali G."/>
            <person name="Williamson M."/>
            <person name="Park Y."/>
            <person name="Li B."/>
            <person name="Tanaka Y."/>
            <person name="Predel R."/>
            <person name="Neupert S."/>
            <person name="Schachtner J."/>
            <person name="Verleyen P."/>
            <person name="Raible F."/>
            <person name="Bork P."/>
            <person name="Friedrich M."/>
            <person name="Walden K.K."/>
            <person name="Robertson H.M."/>
            <person name="Angeli S."/>
            <person name="Foret S."/>
            <person name="Bucher G."/>
            <person name="Schuetz S."/>
            <person name="Maleszka R."/>
            <person name="Wimmer E.A."/>
            <person name="Beeman R.W."/>
            <person name="Lorenzen M."/>
            <person name="Tomoyasu Y."/>
            <person name="Miller S.C."/>
            <person name="Grossmann D."/>
            <person name="Bucher G."/>
        </authorList>
    </citation>
    <scope>NUCLEOTIDE SEQUENCE [LARGE SCALE GENOMIC DNA]</scope>
    <source>
        <strain evidence="16 17">Georgia GA2</strain>
    </source>
</reference>
<dbReference type="GO" id="GO:0006066">
    <property type="term" value="P:alcohol metabolic process"/>
    <property type="evidence" value="ECO:0007669"/>
    <property type="project" value="UniProtKB-ARBA"/>
</dbReference>
<dbReference type="InParanoid" id="D6WRR5"/>
<gene>
    <name evidence="16" type="primary">AUGUSTUS-3.0.2_08780</name>
    <name evidence="16" type="ORF">TcasGA2_TC008780</name>
</gene>
<dbReference type="EC" id="3.2.1.45" evidence="5 12"/>
<dbReference type="InterPro" id="IPR017853">
    <property type="entry name" value="GH"/>
</dbReference>
<evidence type="ECO:0000256" key="11">
    <source>
        <dbReference type="ARBA" id="ARBA00051345"/>
    </source>
</evidence>
<dbReference type="GO" id="GO:0016758">
    <property type="term" value="F:hexosyltransferase activity"/>
    <property type="evidence" value="ECO:0007669"/>
    <property type="project" value="UniProtKB-ARBA"/>
</dbReference>
<evidence type="ECO:0000256" key="12">
    <source>
        <dbReference type="RuleBase" id="RU361188"/>
    </source>
</evidence>
<dbReference type="GO" id="GO:0008202">
    <property type="term" value="P:steroid metabolic process"/>
    <property type="evidence" value="ECO:0007669"/>
    <property type="project" value="UniProtKB-ARBA"/>
</dbReference>
<evidence type="ECO:0000256" key="10">
    <source>
        <dbReference type="ARBA" id="ARBA00050474"/>
    </source>
</evidence>
<dbReference type="GO" id="GO:0005102">
    <property type="term" value="F:signaling receptor binding"/>
    <property type="evidence" value="ECO:0007669"/>
    <property type="project" value="UniProtKB-ARBA"/>
</dbReference>
<dbReference type="GO" id="GO:0016241">
    <property type="term" value="P:regulation of macroautophagy"/>
    <property type="evidence" value="ECO:0007669"/>
    <property type="project" value="UniProtKB-ARBA"/>
</dbReference>
<dbReference type="PRINTS" id="PR00843">
    <property type="entry name" value="GLHYDRLASE30"/>
</dbReference>
<reference evidence="16 17" key="2">
    <citation type="journal article" date="2010" name="Nucleic Acids Res.">
        <title>BeetleBase in 2010: revisions to provide comprehensive genomic information for Tribolium castaneum.</title>
        <authorList>
            <person name="Kim H.S."/>
            <person name="Murphy T."/>
            <person name="Xia J."/>
            <person name="Caragea D."/>
            <person name="Park Y."/>
            <person name="Beeman R.W."/>
            <person name="Lorenzen M.D."/>
            <person name="Butcher S."/>
            <person name="Manak J.R."/>
            <person name="Brown S.J."/>
        </authorList>
    </citation>
    <scope>NUCLEOTIDE SEQUENCE [LARGE SCALE GENOMIC DNA]</scope>
    <source>
        <strain evidence="16 17">Georgia GA2</strain>
    </source>
</reference>
<evidence type="ECO:0000313" key="16">
    <source>
        <dbReference type="EMBL" id="EFA05962.2"/>
    </source>
</evidence>
<dbReference type="SUPFAM" id="SSF51445">
    <property type="entry name" value="(Trans)glycosidases"/>
    <property type="match status" value="1"/>
</dbReference>
<evidence type="ECO:0000259" key="14">
    <source>
        <dbReference type="Pfam" id="PF02055"/>
    </source>
</evidence>
<name>D6WRR5_TRICA</name>
<comment type="catalytic activity">
    <reaction evidence="10">
        <text>a beta-D-glucosylceramide + H2O = an N-acyl-sphingoid base + D-glucose</text>
        <dbReference type="Rhea" id="RHEA:81447"/>
        <dbReference type="ChEBI" id="CHEBI:4167"/>
        <dbReference type="ChEBI" id="CHEBI:15377"/>
        <dbReference type="ChEBI" id="CHEBI:83264"/>
        <dbReference type="ChEBI" id="CHEBI:83273"/>
    </reaction>
    <physiologicalReaction direction="left-to-right" evidence="10">
        <dbReference type="Rhea" id="RHEA:81448"/>
    </physiologicalReaction>
</comment>
<dbReference type="GO" id="GO:0005764">
    <property type="term" value="C:lysosome"/>
    <property type="evidence" value="ECO:0007669"/>
    <property type="project" value="UniProtKB-ARBA"/>
</dbReference>
<sequence length="508" mass="57350">MLVLLLVLSTLSFSNCQQCQSRDYGNGGTVCVCNATYCDTIARPQRVPPSQFLTYTSNLAGLRFSQTSGTFAPRPNSSNRIYLNSSRVYQTIIGWGGAFTDATGINIESLPANMREMLLESYYSPNGLEYSLGRVPIGGTDFSVRPYSYDDGGPDPDLINFALAPEDLLYKIPNIQRAINLTNGNIKLFASAWTAPRWMKTNGDYSGYGFIRRFFYQTWANYYVRFLDEYRRRGVNFWGITTGNEPADALNPFDQLEVVGWPSWLIGDWILNNLGPTIRGSPNYSNLTIMILDDQRVFLPWYIVRALNNNRTRQYIDGIAVHWYLDLYSSPDLLDQTQRLFPEKFILGTEASVMPASYETPVLLGSWTRGEEYSSDIITDMQHWVTGWVDWNMALNPDGGPNYIRNFVDSTIIVNATSAEFYKQPTYYHFGHFSKFVPRGSVRIDCNLVLSDNSTDVDSVAFRRPDNGTAVVILNRNPTAVSLNILDNSRGTAPIAITAKSITTVLYW</sequence>
<dbReference type="PANTHER" id="PTHR11069:SF23">
    <property type="entry name" value="LYSOSOMAL ACID GLUCOSYLCERAMIDASE"/>
    <property type="match status" value="1"/>
</dbReference>
<dbReference type="OrthoDB" id="2160638at2759"/>
<comment type="catalytic activity">
    <reaction evidence="11">
        <text>an N-acyl-1-beta-D-glucosyl-15-methylhexadecasphing-4-enine + H2O = an N-acyl-15-methylhexadecasphing-4-enine + D-glucose</text>
        <dbReference type="Rhea" id="RHEA:34755"/>
        <dbReference type="ChEBI" id="CHEBI:4167"/>
        <dbReference type="ChEBI" id="CHEBI:15377"/>
        <dbReference type="ChEBI" id="CHEBI:70815"/>
        <dbReference type="ChEBI" id="CHEBI:70846"/>
    </reaction>
    <physiologicalReaction direction="left-to-right" evidence="11">
        <dbReference type="Rhea" id="RHEA:34756"/>
    </physiologicalReaction>
</comment>
<keyword evidence="9 12" id="KW-0443">Lipid metabolism</keyword>
<keyword evidence="12" id="KW-0326">Glycosidase</keyword>
<dbReference type="SUPFAM" id="SSF51011">
    <property type="entry name" value="Glycosyl hydrolase domain"/>
    <property type="match status" value="1"/>
</dbReference>
<dbReference type="OMA" id="TEACEGP"/>
<dbReference type="PANTHER" id="PTHR11069">
    <property type="entry name" value="GLUCOSYLCERAMIDASE"/>
    <property type="match status" value="1"/>
</dbReference>
<dbReference type="GO" id="GO:0032006">
    <property type="term" value="P:regulation of TOR signaling"/>
    <property type="evidence" value="ECO:0007669"/>
    <property type="project" value="UniProtKB-ARBA"/>
</dbReference>
<dbReference type="AlphaFoldDB" id="D6WRR5"/>
<dbReference type="GO" id="GO:0042391">
    <property type="term" value="P:regulation of membrane potential"/>
    <property type="evidence" value="ECO:0007669"/>
    <property type="project" value="UniProtKB-ARBA"/>
</dbReference>
<dbReference type="STRING" id="7070.D6WRR5"/>
<dbReference type="FunCoup" id="D6WRR5">
    <property type="interactions" value="158"/>
</dbReference>
<dbReference type="GO" id="GO:0006914">
    <property type="term" value="P:autophagy"/>
    <property type="evidence" value="ECO:0007669"/>
    <property type="project" value="UniProtKB-ARBA"/>
</dbReference>
<comment type="catalytic activity">
    <reaction evidence="1">
        <text>a beta-D-glucosyl-(1&lt;-&gt;1')-N-acylsphing-4-enine + H2O = an N-acylsphing-4-enine + D-glucose</text>
        <dbReference type="Rhea" id="RHEA:13269"/>
        <dbReference type="ChEBI" id="CHEBI:4167"/>
        <dbReference type="ChEBI" id="CHEBI:15377"/>
        <dbReference type="ChEBI" id="CHEBI:22801"/>
        <dbReference type="ChEBI" id="CHEBI:52639"/>
        <dbReference type="EC" id="3.2.1.45"/>
    </reaction>
    <physiologicalReaction direction="left-to-right" evidence="1">
        <dbReference type="Rhea" id="RHEA:13270"/>
    </physiologicalReaction>
</comment>
<evidence type="ECO:0000256" key="9">
    <source>
        <dbReference type="ARBA" id="ARBA00023098"/>
    </source>
</evidence>
<dbReference type="GO" id="GO:0051246">
    <property type="term" value="P:regulation of protein metabolic process"/>
    <property type="evidence" value="ECO:0007669"/>
    <property type="project" value="UniProtKB-ARBA"/>
</dbReference>